<dbReference type="eggNOG" id="arCOG01472">
    <property type="taxonomic scope" value="Archaea"/>
</dbReference>
<organism evidence="3 4">
    <name type="scientific">Pyrococcus furiosus (strain ATCC 43587 / DSM 3638 / JCM 8422 / Vc1)</name>
    <dbReference type="NCBI Taxonomy" id="186497"/>
    <lineage>
        <taxon>Archaea</taxon>
        <taxon>Methanobacteriati</taxon>
        <taxon>Methanobacteriota</taxon>
        <taxon>Thermococci</taxon>
        <taxon>Thermococcales</taxon>
        <taxon>Thermococcaceae</taxon>
        <taxon>Pyrococcus</taxon>
    </lineage>
</organism>
<feature type="domain" description="DUF438" evidence="2">
    <location>
        <begin position="44"/>
        <end position="109"/>
    </location>
</feature>
<accession>Q8U2Y3</accession>
<dbReference type="Pfam" id="PF04282">
    <property type="entry name" value="DUF438"/>
    <property type="match status" value="1"/>
</dbReference>
<evidence type="ECO:0000259" key="1">
    <source>
        <dbReference type="Pfam" id="PF01814"/>
    </source>
</evidence>
<dbReference type="PANTHER" id="PTHR39966">
    <property type="entry name" value="BLL2471 PROTEIN-RELATED"/>
    <property type="match status" value="1"/>
</dbReference>
<proteinExistence type="evidence at protein level"/>
<name>Q8U2Y3_PYRFU</name>
<dbReference type="Pfam" id="PF13596">
    <property type="entry name" value="PAS_10"/>
    <property type="match status" value="1"/>
</dbReference>
<reference evidence="5" key="2">
    <citation type="submission" date="2008-02" db="PDB data bank">
        <title>Crystal structure of uncharacterized protein PF0695.</title>
        <authorList>
            <person name="Ramagopal U.A."/>
            <person name="Hu S."/>
            <person name="Toro R."/>
            <person name="Gilmore M."/>
            <person name="Bain K."/>
            <person name="Meyer A.J."/>
            <person name="Rodgers L."/>
            <person name="Sauder J.M."/>
            <person name="Burley S.K."/>
            <person name="Almo S.C."/>
        </authorList>
    </citation>
    <scope>X-RAY CRYSTALLOGRAPHY (2.43 ANGSTROMS) OF 118-475</scope>
</reference>
<dbReference type="KEGG" id="pfu:PF0695"/>
<keyword evidence="4" id="KW-1185">Reference proteome</keyword>
<dbReference type="STRING" id="186497.PF0695"/>
<evidence type="ECO:0008006" key="6">
    <source>
        <dbReference type="Google" id="ProtNLM"/>
    </source>
</evidence>
<dbReference type="Gene3D" id="1.20.120.520">
    <property type="entry name" value="nmb1532 protein domain like"/>
    <property type="match status" value="1"/>
</dbReference>
<dbReference type="PDBsum" id="3CAX"/>
<dbReference type="Proteomes" id="UP000001013">
    <property type="component" value="Chromosome"/>
</dbReference>
<evidence type="ECO:0000313" key="3">
    <source>
        <dbReference type="EMBL" id="AAL80819.1"/>
    </source>
</evidence>
<keyword evidence="5" id="KW-0002">3D-structure</keyword>
<dbReference type="SMR" id="Q8U2Y3"/>
<dbReference type="InterPro" id="IPR007380">
    <property type="entry name" value="DUF438"/>
</dbReference>
<dbReference type="EvolutionaryTrace" id="Q8U2Y3"/>
<dbReference type="Gene3D" id="3.30.450.20">
    <property type="entry name" value="PAS domain"/>
    <property type="match status" value="1"/>
</dbReference>
<evidence type="ECO:0000259" key="2">
    <source>
        <dbReference type="Pfam" id="PF04282"/>
    </source>
</evidence>
<feature type="domain" description="Hemerythrin-like" evidence="1">
    <location>
        <begin position="123"/>
        <end position="262"/>
    </location>
</feature>
<protein>
    <recommendedName>
        <fullName evidence="6">DUF438 domain-containing protein</fullName>
    </recommendedName>
</protein>
<gene>
    <name evidence="3" type="ordered locus">PF0695</name>
</gene>
<dbReference type="HOGENOM" id="CLU_026706_1_0_2"/>
<dbReference type="PDB" id="3CAX">
    <property type="method" value="X-ray"/>
    <property type="resolution" value="2.43 A"/>
    <property type="chains" value="A=118-475"/>
</dbReference>
<sequence>MLTQGRRKKTTKPSTAWLTSWRKRLEVSEVTELLNNLEYKKEQLKKLLLRIHEGESVEKLKEEFRTVLSNISPLEIPLIEQELVKEGISARDIAKMCDLHVELFREAVKGTGEVEEKDLPEGHPLKTLYQENKEIMKDAEMLNLYAKTLATTKDERMREEILGVLEEIVSSLRMVGFTHYNREEMLIFPYIERRGLTVIATVLWTKHDEIRAMIKQLAELLRKREEMPWEEFVEKFKAKAGEVAFALSDMVFRENNIFYPTLKALLSEGEWKAIKMQEDEIGYYKVKPPEWDPGEDVKPLHPWEINPELNVEQLLTLPKEVQQALRGQPLEFDKTQLKREEDIDLGTGYLNIEELKAIFEALPVDVTFIDKDDRVRFFSPGERIFTRTPSVLGRPVQLCHPPKSVYVVNKILKAFKEGRKKEATFWLRLREKYVYIKYVPLFNEKGEYIGTLEMTMDIAPYKKIEGEKRLLDWRD</sequence>
<evidence type="ECO:0000313" key="4">
    <source>
        <dbReference type="Proteomes" id="UP000001013"/>
    </source>
</evidence>
<dbReference type="SUPFAM" id="SSF55785">
    <property type="entry name" value="PYP-like sensor domain (PAS domain)"/>
    <property type="match status" value="1"/>
</dbReference>
<dbReference type="DNASU" id="1468543"/>
<dbReference type="PaxDb" id="186497-PF0695"/>
<dbReference type="InterPro" id="IPR012312">
    <property type="entry name" value="Hemerythrin-like"/>
</dbReference>
<evidence type="ECO:0007829" key="5">
    <source>
        <dbReference type="PDB" id="3CAX"/>
    </source>
</evidence>
<dbReference type="Pfam" id="PF01814">
    <property type="entry name" value="Hemerythrin"/>
    <property type="match status" value="1"/>
</dbReference>
<dbReference type="GO" id="GO:0005886">
    <property type="term" value="C:plasma membrane"/>
    <property type="evidence" value="ECO:0007669"/>
    <property type="project" value="TreeGrafter"/>
</dbReference>
<dbReference type="PATRIC" id="fig|186497.12.peg.731"/>
<dbReference type="AlphaFoldDB" id="Q8U2Y3"/>
<dbReference type="PhylomeDB" id="Q8U2Y3"/>
<dbReference type="EMBL" id="AE009950">
    <property type="protein sequence ID" value="AAL80819.1"/>
    <property type="molecule type" value="Genomic_DNA"/>
</dbReference>
<dbReference type="InterPro" id="IPR035965">
    <property type="entry name" value="PAS-like_dom_sf"/>
</dbReference>
<dbReference type="PANTHER" id="PTHR39966:SF3">
    <property type="entry name" value="DUF438 DOMAIN-CONTAINING PROTEIN"/>
    <property type="match status" value="1"/>
</dbReference>
<reference evidence="3 4" key="1">
    <citation type="journal article" date="1999" name="Genetics">
        <title>Divergence of the hyperthermophilic archaea Pyrococcus furiosus and P. horikoshii inferred from complete genomic sequences.</title>
        <authorList>
            <person name="Maeder D.L."/>
            <person name="Weiss R.B."/>
            <person name="Dunn D.M."/>
            <person name="Cherry J.L."/>
            <person name="Gonzalez J.M."/>
            <person name="DiRuggiero J."/>
            <person name="Robb F.T."/>
        </authorList>
    </citation>
    <scope>NUCLEOTIDE SEQUENCE [LARGE SCALE GENOMIC DNA]</scope>
    <source>
        <strain evidence="4">ATCC 43587 / DSM 3638 / JCM 8422 / Vc1</strain>
    </source>
</reference>